<dbReference type="EMBL" id="JAUOPJ010000021">
    <property type="protein sequence ID" value="MDO6458872.1"/>
    <property type="molecule type" value="Genomic_DNA"/>
</dbReference>
<dbReference type="Proteomes" id="UP001169823">
    <property type="component" value="Unassembled WGS sequence"/>
</dbReference>
<comment type="caution">
    <text evidence="1">The sequence shown here is derived from an EMBL/GenBank/DDBJ whole genome shotgun (WGS) entry which is preliminary data.</text>
</comment>
<dbReference type="AlphaFoldDB" id="A0AAW7Y140"/>
<sequence length="113" mass="12710">MAALEQIGTPANKKWIAQRVAVLLAHYFIVDGHPAVMEAVAADWIRELEGYPEWAIEAACEWWLSRYNPKCHQKPLPGAISSRAHIDSAMISAAKSLCQFFERYGNNPPAFLR</sequence>
<name>A0AAW7Y140_9RHOB</name>
<evidence type="ECO:0000313" key="1">
    <source>
        <dbReference type="EMBL" id="MDO6458872.1"/>
    </source>
</evidence>
<accession>A0AAW7Y140</accession>
<evidence type="ECO:0000313" key="2">
    <source>
        <dbReference type="Proteomes" id="UP001169823"/>
    </source>
</evidence>
<organism evidence="1 2">
    <name type="scientific">Celeribacter halophilus</name>
    <dbReference type="NCBI Taxonomy" id="576117"/>
    <lineage>
        <taxon>Bacteria</taxon>
        <taxon>Pseudomonadati</taxon>
        <taxon>Pseudomonadota</taxon>
        <taxon>Alphaproteobacteria</taxon>
        <taxon>Rhodobacterales</taxon>
        <taxon>Roseobacteraceae</taxon>
        <taxon>Celeribacter</taxon>
    </lineage>
</organism>
<proteinExistence type="predicted"/>
<protein>
    <submittedName>
        <fullName evidence="1">Uncharacterized protein</fullName>
    </submittedName>
</protein>
<reference evidence="1" key="1">
    <citation type="submission" date="2023-07" db="EMBL/GenBank/DDBJ databases">
        <title>Genome content predicts the carbon catabolic preferences of heterotrophic bacteria.</title>
        <authorList>
            <person name="Gralka M."/>
        </authorList>
    </citation>
    <scope>NUCLEOTIDE SEQUENCE</scope>
    <source>
        <strain evidence="1">I2M02</strain>
    </source>
</reference>
<gene>
    <name evidence="1" type="ORF">Q4494_17455</name>
</gene>
<dbReference type="RefSeq" id="WP_303495114.1">
    <property type="nucleotide sequence ID" value="NZ_JAUOPJ010000021.1"/>
</dbReference>